<dbReference type="Proteomes" id="UP000239047">
    <property type="component" value="Unassembled WGS sequence"/>
</dbReference>
<evidence type="ECO:0000259" key="1">
    <source>
        <dbReference type="PROSITE" id="PS50206"/>
    </source>
</evidence>
<dbReference type="EMBL" id="PREZ01000003">
    <property type="protein sequence ID" value="PPA70940.1"/>
    <property type="molecule type" value="Genomic_DNA"/>
</dbReference>
<reference evidence="2 3" key="1">
    <citation type="submission" date="2018-02" db="EMBL/GenBank/DDBJ databases">
        <title>Jeotgalibacillus proteolyticum sp. nov. a protease producing bacterium isolated from ocean sediments of Laizhou Bay.</title>
        <authorList>
            <person name="Li Y."/>
        </authorList>
    </citation>
    <scope>NUCLEOTIDE SEQUENCE [LARGE SCALE GENOMIC DNA]</scope>
    <source>
        <strain evidence="2 3">22-7</strain>
    </source>
</reference>
<dbReference type="RefSeq" id="WP_104057689.1">
    <property type="nucleotide sequence ID" value="NZ_PREZ01000003.1"/>
</dbReference>
<dbReference type="Pfam" id="PF00581">
    <property type="entry name" value="Rhodanese"/>
    <property type="match status" value="1"/>
</dbReference>
<dbReference type="PANTHER" id="PTHR43031">
    <property type="entry name" value="FAD-DEPENDENT OXIDOREDUCTASE"/>
    <property type="match status" value="1"/>
</dbReference>
<protein>
    <submittedName>
        <fullName evidence="2">Rhodanese</fullName>
    </submittedName>
</protein>
<dbReference type="InterPro" id="IPR001763">
    <property type="entry name" value="Rhodanese-like_dom"/>
</dbReference>
<dbReference type="Gene3D" id="3.40.250.10">
    <property type="entry name" value="Rhodanese-like domain"/>
    <property type="match status" value="1"/>
</dbReference>
<dbReference type="PANTHER" id="PTHR43031:SF17">
    <property type="entry name" value="SULFURTRANSFERASE YTWF-RELATED"/>
    <property type="match status" value="1"/>
</dbReference>
<evidence type="ECO:0000313" key="2">
    <source>
        <dbReference type="EMBL" id="PPA70940.1"/>
    </source>
</evidence>
<name>A0A2S5GD61_9BACL</name>
<dbReference type="CDD" id="cd00158">
    <property type="entry name" value="RHOD"/>
    <property type="match status" value="1"/>
</dbReference>
<proteinExistence type="predicted"/>
<keyword evidence="3" id="KW-1185">Reference proteome</keyword>
<dbReference type="PROSITE" id="PS50206">
    <property type="entry name" value="RHODANESE_3"/>
    <property type="match status" value="1"/>
</dbReference>
<gene>
    <name evidence="2" type="ORF">C4B60_09155</name>
</gene>
<sequence>MRERTPIEVEALLKKNPILILDVREAEEVAQGKIPGAIHIPLGLLEYRLNELHKDKEYTVVCRSGGRSGRAVQLLESRGYNAVNMNGGMMAWEGPAE</sequence>
<dbReference type="InterPro" id="IPR036873">
    <property type="entry name" value="Rhodanese-like_dom_sf"/>
</dbReference>
<dbReference type="AlphaFoldDB" id="A0A2S5GD61"/>
<dbReference type="InterPro" id="IPR050229">
    <property type="entry name" value="GlpE_sulfurtransferase"/>
</dbReference>
<dbReference type="SMART" id="SM00450">
    <property type="entry name" value="RHOD"/>
    <property type="match status" value="1"/>
</dbReference>
<evidence type="ECO:0000313" key="3">
    <source>
        <dbReference type="Proteomes" id="UP000239047"/>
    </source>
</evidence>
<comment type="caution">
    <text evidence="2">The sequence shown here is derived from an EMBL/GenBank/DDBJ whole genome shotgun (WGS) entry which is preliminary data.</text>
</comment>
<dbReference type="SUPFAM" id="SSF52821">
    <property type="entry name" value="Rhodanese/Cell cycle control phosphatase"/>
    <property type="match status" value="1"/>
</dbReference>
<dbReference type="OrthoDB" id="9800872at2"/>
<feature type="domain" description="Rhodanese" evidence="1">
    <location>
        <begin position="14"/>
        <end position="94"/>
    </location>
</feature>
<organism evidence="2 3">
    <name type="scientific">Jeotgalibacillus proteolyticus</name>
    <dbReference type="NCBI Taxonomy" id="2082395"/>
    <lineage>
        <taxon>Bacteria</taxon>
        <taxon>Bacillati</taxon>
        <taxon>Bacillota</taxon>
        <taxon>Bacilli</taxon>
        <taxon>Bacillales</taxon>
        <taxon>Caryophanaceae</taxon>
        <taxon>Jeotgalibacillus</taxon>
    </lineage>
</organism>
<accession>A0A2S5GD61</accession>